<organism evidence="2 3">
    <name type="scientific">Caenorhabditis angaria</name>
    <dbReference type="NCBI Taxonomy" id="860376"/>
    <lineage>
        <taxon>Eukaryota</taxon>
        <taxon>Metazoa</taxon>
        <taxon>Ecdysozoa</taxon>
        <taxon>Nematoda</taxon>
        <taxon>Chromadorea</taxon>
        <taxon>Rhabditida</taxon>
        <taxon>Rhabditina</taxon>
        <taxon>Rhabditomorpha</taxon>
        <taxon>Rhabditoidea</taxon>
        <taxon>Rhabditidae</taxon>
        <taxon>Peloderinae</taxon>
        <taxon>Caenorhabditis</taxon>
    </lineage>
</organism>
<reference evidence="2" key="1">
    <citation type="submission" date="2022-11" db="EMBL/GenBank/DDBJ databases">
        <authorList>
            <person name="Kikuchi T."/>
        </authorList>
    </citation>
    <scope>NUCLEOTIDE SEQUENCE</scope>
    <source>
        <strain evidence="2">PS1010</strain>
    </source>
</reference>
<feature type="transmembrane region" description="Helical" evidence="1">
    <location>
        <begin position="88"/>
        <end position="105"/>
    </location>
</feature>
<name>A0A9P1IPL1_9PELO</name>
<dbReference type="EMBL" id="CANHGI010000004">
    <property type="protein sequence ID" value="CAI5447847.1"/>
    <property type="molecule type" value="Genomic_DNA"/>
</dbReference>
<feature type="transmembrane region" description="Helical" evidence="1">
    <location>
        <begin position="158"/>
        <end position="176"/>
    </location>
</feature>
<feature type="transmembrane region" description="Helical" evidence="1">
    <location>
        <begin position="60"/>
        <end position="81"/>
    </location>
</feature>
<accession>A0A9P1IPL1</accession>
<protein>
    <submittedName>
        <fullName evidence="2">Uncharacterized protein</fullName>
    </submittedName>
</protein>
<dbReference type="AlphaFoldDB" id="A0A9P1IPL1"/>
<keyword evidence="3" id="KW-1185">Reference proteome</keyword>
<comment type="caution">
    <text evidence="2">The sequence shown here is derived from an EMBL/GenBank/DDBJ whole genome shotgun (WGS) entry which is preliminary data.</text>
</comment>
<feature type="transmembrane region" description="Helical" evidence="1">
    <location>
        <begin position="243"/>
        <end position="264"/>
    </location>
</feature>
<proteinExistence type="predicted"/>
<evidence type="ECO:0000256" key="1">
    <source>
        <dbReference type="SAM" id="Phobius"/>
    </source>
</evidence>
<sequence>MKHTTTSSPTTAILSNFLNSTSNSTNSNNVWFSDESLDAIRDTVAEALYLALKPGSIPSLFVYLFDCSLTGLHFFVSSYILLDFTTTFMGIVYFPGCVMKLVYIIECFWDAPIIDTISETITQLFNMTIILSCLAYNIMCTFVAKYRKNVPLTVARSVYLPISLFCAFLVITPKLILDNTVDRFFQFATQFFGSAFLFFQISTNIYMLVFRKVDKIAEEEEMADDDPVSAANDVIINANNRMIWANVFSFFLILLALPQAYMALLSNL</sequence>
<evidence type="ECO:0000313" key="3">
    <source>
        <dbReference type="Proteomes" id="UP001152747"/>
    </source>
</evidence>
<evidence type="ECO:0000313" key="2">
    <source>
        <dbReference type="EMBL" id="CAI5447847.1"/>
    </source>
</evidence>
<keyword evidence="1" id="KW-0812">Transmembrane</keyword>
<gene>
    <name evidence="2" type="ORF">CAMP_LOCUS10484</name>
</gene>
<keyword evidence="1" id="KW-1133">Transmembrane helix</keyword>
<dbReference type="OrthoDB" id="5810621at2759"/>
<dbReference type="Proteomes" id="UP001152747">
    <property type="component" value="Unassembled WGS sequence"/>
</dbReference>
<keyword evidence="1" id="KW-0472">Membrane</keyword>
<feature type="transmembrane region" description="Helical" evidence="1">
    <location>
        <begin position="188"/>
        <end position="209"/>
    </location>
</feature>
<feature type="transmembrane region" description="Helical" evidence="1">
    <location>
        <begin position="125"/>
        <end position="146"/>
    </location>
</feature>